<proteinExistence type="predicted"/>
<dbReference type="Proteomes" id="UP000515871">
    <property type="component" value="Chromosome"/>
</dbReference>
<name>A0ABX6SUX1_9ACTN</name>
<keyword evidence="3" id="KW-1185">Reference proteome</keyword>
<protein>
    <submittedName>
        <fullName evidence="2">Polysaccharide pyruvyl transferase family protein</fullName>
    </submittedName>
</protein>
<dbReference type="EMBL" id="CP060587">
    <property type="protein sequence ID" value="QNL94982.1"/>
    <property type="molecule type" value="Genomic_DNA"/>
</dbReference>
<feature type="domain" description="Polysaccharide pyruvyl transferase" evidence="1">
    <location>
        <begin position="112"/>
        <end position="303"/>
    </location>
</feature>
<organism evidence="2 3">
    <name type="scientific">Aeromicrobium senzhongii</name>
    <dbReference type="NCBI Taxonomy" id="2663859"/>
    <lineage>
        <taxon>Bacteria</taxon>
        <taxon>Bacillati</taxon>
        <taxon>Actinomycetota</taxon>
        <taxon>Actinomycetes</taxon>
        <taxon>Propionibacteriales</taxon>
        <taxon>Nocardioidaceae</taxon>
        <taxon>Aeromicrobium</taxon>
    </lineage>
</organism>
<evidence type="ECO:0000259" key="1">
    <source>
        <dbReference type="Pfam" id="PF04230"/>
    </source>
</evidence>
<dbReference type="GO" id="GO:0016740">
    <property type="term" value="F:transferase activity"/>
    <property type="evidence" value="ECO:0007669"/>
    <property type="project" value="UniProtKB-KW"/>
</dbReference>
<dbReference type="Pfam" id="PF04230">
    <property type="entry name" value="PS_pyruv_trans"/>
    <property type="match status" value="1"/>
</dbReference>
<evidence type="ECO:0000313" key="2">
    <source>
        <dbReference type="EMBL" id="QNL94982.1"/>
    </source>
</evidence>
<evidence type="ECO:0000313" key="3">
    <source>
        <dbReference type="Proteomes" id="UP000515871"/>
    </source>
</evidence>
<sequence>MTAIAHVGAFSMSNYGDQVYPGVLDALSRQLGIQPPSRHFGLIAGQLPDGRSVEAISSYRPEGLDAAWIGGGDIIRVDRRVVAMDHLCVPTGERGKWINRLRADRFARRAIGNRPGPWMARSWGVPAAYVSAGVHTLPRSPDVLEAITSSSGAWVRTHRGAEILRDAGMSADAVLVGPDAVFALPLVESAADAAERGARILAERTGASDAPVVFHAAAFAGWTRARLASLIEACAPAPCVVLPLGRYAGEHVLLRDAAARARVPFLGVLPAGEVTAVLAAAGCVVSTSMHAAVVAATYGRPVVSPGVAKTATAFEACAEPPPLHQATDEAIPALVNELRLRDTEKVSDANLAAVVETFERIVALVGLR</sequence>
<gene>
    <name evidence="2" type="ORF">H9L21_03260</name>
</gene>
<reference evidence="2 3" key="1">
    <citation type="submission" date="2020-08" db="EMBL/GenBank/DDBJ databases">
        <title>Novel species in genus Aeromicrobium.</title>
        <authorList>
            <person name="Zhang G."/>
        </authorList>
    </citation>
    <scope>NUCLEOTIDE SEQUENCE [LARGE SCALE GENOMIC DNA]</scope>
    <source>
        <strain evidence="3">zg-629</strain>
    </source>
</reference>
<dbReference type="RefSeq" id="WP_154595711.1">
    <property type="nucleotide sequence ID" value="NZ_CP060587.1"/>
</dbReference>
<accession>A0ABX6SUX1</accession>
<keyword evidence="2" id="KW-0808">Transferase</keyword>
<dbReference type="SUPFAM" id="SSF53756">
    <property type="entry name" value="UDP-Glycosyltransferase/glycogen phosphorylase"/>
    <property type="match status" value="1"/>
</dbReference>
<dbReference type="InterPro" id="IPR007345">
    <property type="entry name" value="Polysacch_pyruvyl_Trfase"/>
</dbReference>